<evidence type="ECO:0000313" key="9">
    <source>
        <dbReference type="Proteomes" id="UP000587070"/>
    </source>
</evidence>
<dbReference type="SUPFAM" id="SSF52172">
    <property type="entry name" value="CheY-like"/>
    <property type="match status" value="1"/>
</dbReference>
<evidence type="ECO:0000256" key="6">
    <source>
        <dbReference type="PROSITE-ProRule" id="PRU00169"/>
    </source>
</evidence>
<protein>
    <submittedName>
        <fullName evidence="8">CheY-like chemotaxis protein</fullName>
    </submittedName>
</protein>
<evidence type="ECO:0000256" key="1">
    <source>
        <dbReference type="ARBA" id="ARBA00022553"/>
    </source>
</evidence>
<dbReference type="SMART" id="SM00448">
    <property type="entry name" value="REC"/>
    <property type="match status" value="1"/>
</dbReference>
<keyword evidence="5" id="KW-0804">Transcription</keyword>
<comment type="caution">
    <text evidence="8">The sequence shown here is derived from an EMBL/GenBank/DDBJ whole genome shotgun (WGS) entry which is preliminary data.</text>
</comment>
<evidence type="ECO:0000256" key="3">
    <source>
        <dbReference type="ARBA" id="ARBA00023015"/>
    </source>
</evidence>
<feature type="domain" description="Response regulatory" evidence="7">
    <location>
        <begin position="4"/>
        <end position="119"/>
    </location>
</feature>
<dbReference type="Proteomes" id="UP000587070">
    <property type="component" value="Unassembled WGS sequence"/>
</dbReference>
<dbReference type="PANTHER" id="PTHR48111:SF1">
    <property type="entry name" value="TWO-COMPONENT RESPONSE REGULATOR ORR33"/>
    <property type="match status" value="1"/>
</dbReference>
<dbReference type="InterPro" id="IPR011006">
    <property type="entry name" value="CheY-like_superfamily"/>
</dbReference>
<dbReference type="PANTHER" id="PTHR48111">
    <property type="entry name" value="REGULATOR OF RPOS"/>
    <property type="match status" value="1"/>
</dbReference>
<evidence type="ECO:0000256" key="2">
    <source>
        <dbReference type="ARBA" id="ARBA00023012"/>
    </source>
</evidence>
<keyword evidence="2" id="KW-0902">Two-component regulatory system</keyword>
<dbReference type="InterPro" id="IPR001789">
    <property type="entry name" value="Sig_transdc_resp-reg_receiver"/>
</dbReference>
<evidence type="ECO:0000256" key="5">
    <source>
        <dbReference type="ARBA" id="ARBA00023163"/>
    </source>
</evidence>
<dbReference type="OrthoDB" id="9800897at2"/>
<organism evidence="8 9">
    <name type="scientific">Rhodocyclus tenuis</name>
    <name type="common">Rhodospirillum tenue</name>
    <dbReference type="NCBI Taxonomy" id="1066"/>
    <lineage>
        <taxon>Bacteria</taxon>
        <taxon>Pseudomonadati</taxon>
        <taxon>Pseudomonadota</taxon>
        <taxon>Betaproteobacteria</taxon>
        <taxon>Rhodocyclales</taxon>
        <taxon>Rhodocyclaceae</taxon>
        <taxon>Rhodocyclus</taxon>
    </lineage>
</organism>
<dbReference type="RefSeq" id="WP_153116267.1">
    <property type="nucleotide sequence ID" value="NZ_JACIGE010000017.1"/>
</dbReference>
<dbReference type="Pfam" id="PF00072">
    <property type="entry name" value="Response_reg"/>
    <property type="match status" value="1"/>
</dbReference>
<proteinExistence type="predicted"/>
<evidence type="ECO:0000313" key="8">
    <source>
        <dbReference type="EMBL" id="MBB4249042.1"/>
    </source>
</evidence>
<evidence type="ECO:0000259" key="7">
    <source>
        <dbReference type="PROSITE" id="PS50110"/>
    </source>
</evidence>
<keyword evidence="3" id="KW-0805">Transcription regulation</keyword>
<dbReference type="EMBL" id="JACIGE010000017">
    <property type="protein sequence ID" value="MBB4249042.1"/>
    <property type="molecule type" value="Genomic_DNA"/>
</dbReference>
<keyword evidence="1 6" id="KW-0597">Phosphoprotein</keyword>
<accession>A0A840GKT6</accession>
<name>A0A840GKT6_RHOTE</name>
<dbReference type="InterPro" id="IPR039420">
    <property type="entry name" value="WalR-like"/>
</dbReference>
<keyword evidence="4" id="KW-0238">DNA-binding</keyword>
<dbReference type="GO" id="GO:0032993">
    <property type="term" value="C:protein-DNA complex"/>
    <property type="evidence" value="ECO:0007669"/>
    <property type="project" value="TreeGrafter"/>
</dbReference>
<sequence length="387" mass="42220">MKKSILIIDDDDLTAIQLEGVLGASFTITHATNGEEGIALAGKSAFDLLLLDVEMPLLSGYEVCRQLKSKAATSALPVIFISAHTETEDRLAGYDAGGDDYLTKPLVPADLRSKVAVVLRNQEKNAELAAQVQVSSNAAVVAMTTANDAERIVRFLREIVGFTGFGSIIDATLALLTEYGLDASIQLRATNGTLSRNRNGFCSPLEESVLTRMAGAERIVDFGRRSAFNFAHVSIVVSNMPRSDEEHIRIKDNVVMIAEAVDIHMSSLELMLEAISRGDTLLGLLHQNSTMLREVEKRLGEQRQKGVVILDQLVRDIEKSFYTMGLTEEQELHLQSLARNAIAELYGEAVETDAIMKSLGEGLDAALQQELRGAADASLEENRIELF</sequence>
<feature type="modified residue" description="4-aspartylphosphate" evidence="6">
    <location>
        <position position="52"/>
    </location>
</feature>
<keyword evidence="9" id="KW-1185">Reference proteome</keyword>
<dbReference type="Gene3D" id="3.40.50.2300">
    <property type="match status" value="1"/>
</dbReference>
<dbReference type="AlphaFoldDB" id="A0A840GKT6"/>
<reference evidence="8 9" key="1">
    <citation type="submission" date="2020-08" db="EMBL/GenBank/DDBJ databases">
        <title>Genome sequencing of Purple Non-Sulfur Bacteria from various extreme environments.</title>
        <authorList>
            <person name="Mayer M."/>
        </authorList>
    </citation>
    <scope>NUCLEOTIDE SEQUENCE [LARGE SCALE GENOMIC DNA]</scope>
    <source>
        <strain evidence="8 9">2761</strain>
    </source>
</reference>
<dbReference type="PROSITE" id="PS50110">
    <property type="entry name" value="RESPONSE_REGULATORY"/>
    <property type="match status" value="1"/>
</dbReference>
<dbReference type="GO" id="GO:0005829">
    <property type="term" value="C:cytosol"/>
    <property type="evidence" value="ECO:0007669"/>
    <property type="project" value="TreeGrafter"/>
</dbReference>
<gene>
    <name evidence="8" type="ORF">GGD90_003445</name>
</gene>
<evidence type="ECO:0000256" key="4">
    <source>
        <dbReference type="ARBA" id="ARBA00023125"/>
    </source>
</evidence>
<dbReference type="GO" id="GO:0006355">
    <property type="term" value="P:regulation of DNA-templated transcription"/>
    <property type="evidence" value="ECO:0007669"/>
    <property type="project" value="TreeGrafter"/>
</dbReference>
<dbReference type="GO" id="GO:0000156">
    <property type="term" value="F:phosphorelay response regulator activity"/>
    <property type="evidence" value="ECO:0007669"/>
    <property type="project" value="TreeGrafter"/>
</dbReference>
<dbReference type="GO" id="GO:0000976">
    <property type="term" value="F:transcription cis-regulatory region binding"/>
    <property type="evidence" value="ECO:0007669"/>
    <property type="project" value="TreeGrafter"/>
</dbReference>